<name>A0A2R5FJ95_9STRA</name>
<organism evidence="2 3">
    <name type="scientific">Hondaea fermentalgiana</name>
    <dbReference type="NCBI Taxonomy" id="2315210"/>
    <lineage>
        <taxon>Eukaryota</taxon>
        <taxon>Sar</taxon>
        <taxon>Stramenopiles</taxon>
        <taxon>Bigyra</taxon>
        <taxon>Labyrinthulomycetes</taxon>
        <taxon>Thraustochytrida</taxon>
        <taxon>Thraustochytriidae</taxon>
        <taxon>Hondaea</taxon>
    </lineage>
</organism>
<evidence type="ECO:0000313" key="3">
    <source>
        <dbReference type="Proteomes" id="UP000241890"/>
    </source>
</evidence>
<dbReference type="AlphaFoldDB" id="A0A2R5FJ95"/>
<proteinExistence type="predicted"/>
<comment type="caution">
    <text evidence="2">The sequence shown here is derived from an EMBL/GenBank/DDBJ whole genome shotgun (WGS) entry which is preliminary data.</text>
</comment>
<feature type="non-terminal residue" evidence="2">
    <location>
        <position position="33"/>
    </location>
</feature>
<gene>
    <name evidence="2" type="ORF">FCC1311_117582</name>
</gene>
<keyword evidence="3" id="KW-1185">Reference proteome</keyword>
<sequence>MMEEDPAGVADLDDDVMDIGLDDASVDEHSAID</sequence>
<dbReference type="Proteomes" id="UP000241890">
    <property type="component" value="Unassembled WGS sequence"/>
</dbReference>
<protein>
    <submittedName>
        <fullName evidence="2">Uncharacterized protein</fullName>
    </submittedName>
</protein>
<evidence type="ECO:0000313" key="2">
    <source>
        <dbReference type="EMBL" id="GBG16283.1"/>
    </source>
</evidence>
<dbReference type="InParanoid" id="A0A2R5FJ95"/>
<evidence type="ECO:0000256" key="1">
    <source>
        <dbReference type="SAM" id="MobiDB-lite"/>
    </source>
</evidence>
<feature type="compositionally biased region" description="Acidic residues" evidence="1">
    <location>
        <begin position="1"/>
        <end position="25"/>
    </location>
</feature>
<accession>A0A2R5FJ95</accession>
<feature type="region of interest" description="Disordered" evidence="1">
    <location>
        <begin position="1"/>
        <end position="33"/>
    </location>
</feature>
<reference evidence="2 3" key="1">
    <citation type="submission" date="2017-12" db="EMBL/GenBank/DDBJ databases">
        <title>Sequencing, de novo assembly and annotation of complete genome of a new Thraustochytrid species, strain FCC1311.</title>
        <authorList>
            <person name="Sedici K."/>
            <person name="Godart F."/>
            <person name="Aiese Cigliano R."/>
            <person name="Sanseverino W."/>
            <person name="Barakat M."/>
            <person name="Ortet P."/>
            <person name="Marechal E."/>
            <person name="Cagnac O."/>
            <person name="Amato A."/>
        </authorList>
    </citation>
    <scope>NUCLEOTIDE SEQUENCE [LARGE SCALE GENOMIC DNA]</scope>
</reference>
<dbReference type="EMBL" id="BEYU01001788">
    <property type="protein sequence ID" value="GBG16283.1"/>
    <property type="molecule type" value="Genomic_DNA"/>
</dbReference>